<name>A8LW38_SALAI</name>
<dbReference type="STRING" id="391037.Sare_3344"/>
<reference evidence="1" key="1">
    <citation type="submission" date="2007-10" db="EMBL/GenBank/DDBJ databases">
        <title>Complete sequence of Salinispora arenicola CNS-205.</title>
        <authorList>
            <consortium name="US DOE Joint Genome Institute"/>
            <person name="Copeland A."/>
            <person name="Lucas S."/>
            <person name="Lapidus A."/>
            <person name="Barry K."/>
            <person name="Glavina del Rio T."/>
            <person name="Dalin E."/>
            <person name="Tice H."/>
            <person name="Pitluck S."/>
            <person name="Foster B."/>
            <person name="Schmutz J."/>
            <person name="Larimer F."/>
            <person name="Land M."/>
            <person name="Hauser L."/>
            <person name="Kyrpides N."/>
            <person name="Ivanova N."/>
            <person name="Jensen P.R."/>
            <person name="Moore B.S."/>
            <person name="Penn K."/>
            <person name="Jenkins C."/>
            <person name="Udwary D."/>
            <person name="Xiang L."/>
            <person name="Gontang E."/>
            <person name="Richardson P."/>
        </authorList>
    </citation>
    <scope>NUCLEOTIDE SEQUENCE [LARGE SCALE GENOMIC DNA]</scope>
    <source>
        <strain evidence="1">CNS-205</strain>
    </source>
</reference>
<protein>
    <recommendedName>
        <fullName evidence="2">MORN repeat protein</fullName>
    </recommendedName>
</protein>
<dbReference type="OrthoDB" id="4563261at2"/>
<evidence type="ECO:0000313" key="1">
    <source>
        <dbReference type="EMBL" id="ABV99147.1"/>
    </source>
</evidence>
<dbReference type="AlphaFoldDB" id="A8LW38"/>
<evidence type="ECO:0008006" key="2">
    <source>
        <dbReference type="Google" id="ProtNLM"/>
    </source>
</evidence>
<dbReference type="Pfam" id="PF07661">
    <property type="entry name" value="MORN_2"/>
    <property type="match status" value="1"/>
</dbReference>
<gene>
    <name evidence="1" type="ordered locus">Sare_3344</name>
</gene>
<proteinExistence type="predicted"/>
<dbReference type="SUPFAM" id="SSF82185">
    <property type="entry name" value="Histone H3 K4-specific methyltransferase SET7/9 N-terminal domain"/>
    <property type="match status" value="1"/>
</dbReference>
<organism evidence="1">
    <name type="scientific">Salinispora arenicola (strain CNS-205)</name>
    <dbReference type="NCBI Taxonomy" id="391037"/>
    <lineage>
        <taxon>Bacteria</taxon>
        <taxon>Bacillati</taxon>
        <taxon>Actinomycetota</taxon>
        <taxon>Actinomycetes</taxon>
        <taxon>Micromonosporales</taxon>
        <taxon>Micromonosporaceae</taxon>
        <taxon>Salinispora</taxon>
    </lineage>
</organism>
<dbReference type="HOGENOM" id="CLU_1851759_0_0_11"/>
<sequence>MSDDRESPPLRVPDELLDYDRELFYTYNGKGFTGIGYADVPGHGLSEISYVDGAQEGPSRDWYPSGQLKGESNYKANMLHGDMRDFRDDGSLISEKLYDHSVLVRSVTYDSQGNVVDHYEISESSPAFSQLRRLREQGG</sequence>
<accession>A8LW38</accession>
<dbReference type="KEGG" id="saq:Sare_3344"/>
<dbReference type="eggNOG" id="COG2849">
    <property type="taxonomic scope" value="Bacteria"/>
</dbReference>
<dbReference type="EMBL" id="CP000850">
    <property type="protein sequence ID" value="ABV99147.1"/>
    <property type="molecule type" value="Genomic_DNA"/>
</dbReference>
<dbReference type="InterPro" id="IPR011652">
    <property type="entry name" value="MORN_2"/>
</dbReference>
<dbReference type="Gene3D" id="2.20.110.10">
    <property type="entry name" value="Histone H3 K4-specific methyltransferase SET7/9 N-terminal domain"/>
    <property type="match status" value="1"/>
</dbReference>